<gene>
    <name evidence="2" type="ORF">PL9214670166</name>
</gene>
<dbReference type="EMBL" id="CZDF01000174">
    <property type="protein sequence ID" value="CUR35540.1"/>
    <property type="molecule type" value="Genomic_DNA"/>
</dbReference>
<feature type="transmembrane region" description="Helical" evidence="1">
    <location>
        <begin position="43"/>
        <end position="61"/>
    </location>
</feature>
<sequence>MSEECVKNGYYCPFVQNPHQLDQYVCLKCGIKRDLEKKEKSEALDFIILFLMGILIAILLFRR</sequence>
<accession>A0A1J1LUL2</accession>
<dbReference type="Proteomes" id="UP000184315">
    <property type="component" value="Unassembled WGS sequence"/>
</dbReference>
<keyword evidence="1" id="KW-0812">Transmembrane</keyword>
<evidence type="ECO:0000313" key="3">
    <source>
        <dbReference type="Proteomes" id="UP000184315"/>
    </source>
</evidence>
<keyword evidence="1" id="KW-0472">Membrane</keyword>
<keyword evidence="3" id="KW-1185">Reference proteome</keyword>
<evidence type="ECO:0000256" key="1">
    <source>
        <dbReference type="SAM" id="Phobius"/>
    </source>
</evidence>
<proteinExistence type="predicted"/>
<name>A0A1J1LUL2_9CYAN</name>
<protein>
    <submittedName>
        <fullName evidence="2">Uncharacterized protein</fullName>
    </submittedName>
</protein>
<keyword evidence="1" id="KW-1133">Transmembrane helix</keyword>
<organism evidence="2 3">
    <name type="scientific">Planktothrix tepida PCC 9214</name>
    <dbReference type="NCBI Taxonomy" id="671072"/>
    <lineage>
        <taxon>Bacteria</taxon>
        <taxon>Bacillati</taxon>
        <taxon>Cyanobacteriota</taxon>
        <taxon>Cyanophyceae</taxon>
        <taxon>Oscillatoriophycideae</taxon>
        <taxon>Oscillatoriales</taxon>
        <taxon>Microcoleaceae</taxon>
        <taxon>Planktothrix</taxon>
    </lineage>
</organism>
<evidence type="ECO:0000313" key="2">
    <source>
        <dbReference type="EMBL" id="CUR35540.1"/>
    </source>
</evidence>
<dbReference type="AlphaFoldDB" id="A0A1J1LUL2"/>
<reference evidence="3" key="1">
    <citation type="submission" date="2015-10" db="EMBL/GenBank/DDBJ databases">
        <authorList>
            <person name="Regsiter A."/>
            <person name="william w."/>
        </authorList>
    </citation>
    <scope>NUCLEOTIDE SEQUENCE [LARGE SCALE GENOMIC DNA]</scope>
</reference>